<evidence type="ECO:0000256" key="10">
    <source>
        <dbReference type="ARBA" id="ARBA00032235"/>
    </source>
</evidence>
<comment type="similarity">
    <text evidence="2">Belongs to the type IA topoisomerase family.</text>
</comment>
<dbReference type="InterPro" id="IPR023405">
    <property type="entry name" value="Topo_IA_core_domain"/>
</dbReference>
<evidence type="ECO:0000259" key="12">
    <source>
        <dbReference type="PROSITE" id="PS50880"/>
    </source>
</evidence>
<evidence type="ECO:0000256" key="9">
    <source>
        <dbReference type="ARBA" id="ARBA00031985"/>
    </source>
</evidence>
<evidence type="ECO:0000256" key="1">
    <source>
        <dbReference type="ARBA" id="ARBA00000213"/>
    </source>
</evidence>
<dbReference type="PANTHER" id="PTHR11390">
    <property type="entry name" value="PROKARYOTIC DNA TOPOISOMERASE"/>
    <property type="match status" value="1"/>
</dbReference>
<dbReference type="InterPro" id="IPR013825">
    <property type="entry name" value="Topo_IA_cen_sub2"/>
</dbReference>
<dbReference type="InterPro" id="IPR000380">
    <property type="entry name" value="Topo_IA"/>
</dbReference>
<comment type="caution">
    <text evidence="14">The sequence shown here is derived from an EMBL/GenBank/DDBJ whole genome shotgun (WGS) entry which is preliminary data.</text>
</comment>
<dbReference type="Pfam" id="PF01131">
    <property type="entry name" value="Topoisom_bac"/>
    <property type="match status" value="1"/>
</dbReference>
<dbReference type="RefSeq" id="WP_269877115.1">
    <property type="nucleotide sequence ID" value="NZ_JAPZVM010000003.1"/>
</dbReference>
<keyword evidence="15" id="KW-1185">Reference proteome</keyword>
<dbReference type="InterPro" id="IPR025589">
    <property type="entry name" value="Toprim_C_rpt"/>
</dbReference>
<dbReference type="CDD" id="cd00186">
    <property type="entry name" value="TOP1Ac"/>
    <property type="match status" value="1"/>
</dbReference>
<dbReference type="EMBL" id="JAPZVM010000003">
    <property type="protein sequence ID" value="MCZ8372028.1"/>
    <property type="molecule type" value="Genomic_DNA"/>
</dbReference>
<evidence type="ECO:0000313" key="15">
    <source>
        <dbReference type="Proteomes" id="UP001141933"/>
    </source>
</evidence>
<dbReference type="PRINTS" id="PR00417">
    <property type="entry name" value="PRTPISMRASEI"/>
</dbReference>
<dbReference type="SMART" id="SM00437">
    <property type="entry name" value="TOP1Ac"/>
    <property type="match status" value="1"/>
</dbReference>
<protein>
    <recommendedName>
        <fullName evidence="3">DNA topoisomerase</fullName>
        <ecNumber evidence="3">5.6.2.1</ecNumber>
    </recommendedName>
    <alternativeName>
        <fullName evidence="11">Omega-protein</fullName>
    </alternativeName>
    <alternativeName>
        <fullName evidence="10">Relaxing enzyme</fullName>
    </alternativeName>
    <alternativeName>
        <fullName evidence="8">Swivelase</fullName>
    </alternativeName>
    <alternativeName>
        <fullName evidence="9">Untwisting enzyme</fullName>
    </alternativeName>
</protein>
<dbReference type="Gene3D" id="1.10.290.10">
    <property type="entry name" value="Topoisomerase I, domain 4"/>
    <property type="match status" value="1"/>
</dbReference>
<dbReference type="InterPro" id="IPR013824">
    <property type="entry name" value="Topo_IA_cen_sub1"/>
</dbReference>
<evidence type="ECO:0000256" key="3">
    <source>
        <dbReference type="ARBA" id="ARBA00012891"/>
    </source>
</evidence>
<keyword evidence="5" id="KW-0799">Topoisomerase</keyword>
<proteinExistence type="inferred from homology"/>
<dbReference type="Gene3D" id="2.70.20.10">
    <property type="entry name" value="Topoisomerase I, domain 3"/>
    <property type="match status" value="1"/>
</dbReference>
<dbReference type="InterPro" id="IPR034144">
    <property type="entry name" value="TOPRIM_TopoIII"/>
</dbReference>
<dbReference type="NCBIfam" id="TIGR01056">
    <property type="entry name" value="topB"/>
    <property type="match status" value="1"/>
</dbReference>
<dbReference type="EC" id="5.6.2.1" evidence="3"/>
<evidence type="ECO:0000259" key="13">
    <source>
        <dbReference type="PROSITE" id="PS52039"/>
    </source>
</evidence>
<dbReference type="InterPro" id="IPR013826">
    <property type="entry name" value="Topo_IA_cen_sub3"/>
</dbReference>
<evidence type="ECO:0000256" key="6">
    <source>
        <dbReference type="ARBA" id="ARBA00023125"/>
    </source>
</evidence>
<organism evidence="14 15">
    <name type="scientific">Phocaeicola acetigenes</name>
    <dbReference type="NCBI Taxonomy" id="3016083"/>
    <lineage>
        <taxon>Bacteria</taxon>
        <taxon>Pseudomonadati</taxon>
        <taxon>Bacteroidota</taxon>
        <taxon>Bacteroidia</taxon>
        <taxon>Bacteroidales</taxon>
        <taxon>Bacteroidaceae</taxon>
        <taxon>Phocaeicola</taxon>
    </lineage>
</organism>
<dbReference type="Gene3D" id="3.40.50.140">
    <property type="match status" value="1"/>
</dbReference>
<dbReference type="InterPro" id="IPR006171">
    <property type="entry name" value="TOPRIM_dom"/>
</dbReference>
<dbReference type="InterPro" id="IPR013497">
    <property type="entry name" value="Topo_IA_cen"/>
</dbReference>
<evidence type="ECO:0000256" key="7">
    <source>
        <dbReference type="ARBA" id="ARBA00023235"/>
    </source>
</evidence>
<keyword evidence="4" id="KW-0479">Metal-binding</keyword>
<dbReference type="SMART" id="SM00436">
    <property type="entry name" value="TOP1Bc"/>
    <property type="match status" value="1"/>
</dbReference>
<evidence type="ECO:0000313" key="14">
    <source>
        <dbReference type="EMBL" id="MCZ8372028.1"/>
    </source>
</evidence>
<sequence length="695" mass="76890">MIALIAEKPSVAKDIARIIGATQRNDGYLSGNGYMVTWAFGHLIQLAMPEAYGVANFRRESLPILPSDFRLIPRQVKAEKGYKADPGVLKQLKVIKEVFDQCDRIIVATDAGREGELIFRYIFHYLNCRKPFVRLWISSLTDKAIREGMDNLQPGGHYDNLYLSAKSRSEADWLIGINATQALSVAAGQGVFSLGRVQTPTLVMICSRFLENRNFVPTKFWQLKAATASGGIGFTAQSTDKWEQQSDAIAALQRVKDAGQLVVKSVERKETSQEPPLLYDLTTLQKEANTKLDFSADKTLSIAQSLYEKKVMSYPRTGSRYISEDVFEEMPERIALLGKYPRFAGYAASLNSNTLNRCSVNDGKVTDHHALIVTENLPDELFEDERAVYELVAGRMLETFSDKCVKDVTTAVLSAGNTDFTVKGAIMKEAGWRAVFNEQEAGEDGEAAGLPQLQEGETLSLSGVDLLEKQTKPKPLHTESSLLAAMENAGRELEDAELKASLKDAGIGTPATRAAIIETLFARQYIVREKRNIIPTEKGLAVYRIVKDKKIADVEMTGMWETALTKIEAGCMDADTFRKGIEVYAAQITAELLSVQLSIAGGETCPCPKCGSGRILFYPKVAKCSNVDCTLTIFRNKCDKKLTDKQVVELVTKRKTELIKGFKGKNGKVFDASLVLDEQFNVAFSFPEKKGKPKK</sequence>
<dbReference type="InterPro" id="IPR005738">
    <property type="entry name" value="TopoIII"/>
</dbReference>
<dbReference type="Pfam" id="PF01751">
    <property type="entry name" value="Toprim"/>
    <property type="match status" value="1"/>
</dbReference>
<dbReference type="SMART" id="SM00493">
    <property type="entry name" value="TOPRIM"/>
    <property type="match status" value="1"/>
</dbReference>
<name>A0ABT4PG45_9BACT</name>
<dbReference type="InterPro" id="IPR003601">
    <property type="entry name" value="Topo_IA_2"/>
</dbReference>
<evidence type="ECO:0000256" key="4">
    <source>
        <dbReference type="ARBA" id="ARBA00022723"/>
    </source>
</evidence>
<dbReference type="SUPFAM" id="SSF56712">
    <property type="entry name" value="Prokaryotic type I DNA topoisomerase"/>
    <property type="match status" value="1"/>
</dbReference>
<accession>A0ABT4PG45</accession>
<keyword evidence="6" id="KW-0238">DNA-binding</keyword>
<evidence type="ECO:0000256" key="11">
    <source>
        <dbReference type="ARBA" id="ARBA00032877"/>
    </source>
</evidence>
<evidence type="ECO:0000256" key="8">
    <source>
        <dbReference type="ARBA" id="ARBA00030003"/>
    </source>
</evidence>
<dbReference type="Gene3D" id="1.10.460.10">
    <property type="entry name" value="Topoisomerase I, domain 2"/>
    <property type="match status" value="1"/>
</dbReference>
<dbReference type="Pfam" id="PF13342">
    <property type="entry name" value="Toprim_Crpt"/>
    <property type="match status" value="1"/>
</dbReference>
<dbReference type="CDD" id="cd03362">
    <property type="entry name" value="TOPRIM_TopoIA_TopoIII"/>
    <property type="match status" value="1"/>
</dbReference>
<gene>
    <name evidence="14" type="ORF">O6P32_04805</name>
</gene>
<keyword evidence="7" id="KW-0413">Isomerase</keyword>
<dbReference type="PANTHER" id="PTHR11390:SF21">
    <property type="entry name" value="DNA TOPOISOMERASE 3-ALPHA"/>
    <property type="match status" value="1"/>
</dbReference>
<reference evidence="14" key="1">
    <citation type="submission" date="2022-12" db="EMBL/GenBank/DDBJ databases">
        <title>Phocaeicola acetigenes sp. nov., isolated feces from a healthy human.</title>
        <authorList>
            <person name="Do H."/>
            <person name="Ha Y.B."/>
            <person name="Kim J.-S."/>
            <person name="Suh M.K."/>
            <person name="Kim H.S."/>
            <person name="Lee J.-S."/>
        </authorList>
    </citation>
    <scope>NUCLEOTIDE SEQUENCE</scope>
    <source>
        <strain evidence="14">KGMB11183</strain>
    </source>
</reference>
<dbReference type="NCBIfam" id="NF005829">
    <property type="entry name" value="PRK07726.1"/>
    <property type="match status" value="1"/>
</dbReference>
<dbReference type="InterPro" id="IPR003602">
    <property type="entry name" value="Topo_IA_DNA-bd_dom"/>
</dbReference>
<evidence type="ECO:0000256" key="2">
    <source>
        <dbReference type="ARBA" id="ARBA00009446"/>
    </source>
</evidence>
<dbReference type="PROSITE" id="PS50880">
    <property type="entry name" value="TOPRIM"/>
    <property type="match status" value="1"/>
</dbReference>
<feature type="domain" description="Toprim" evidence="12">
    <location>
        <begin position="1"/>
        <end position="141"/>
    </location>
</feature>
<dbReference type="Proteomes" id="UP001141933">
    <property type="component" value="Unassembled WGS sequence"/>
</dbReference>
<feature type="domain" description="Topo IA-type catalytic" evidence="13">
    <location>
        <begin position="158"/>
        <end position="589"/>
    </location>
</feature>
<evidence type="ECO:0000256" key="5">
    <source>
        <dbReference type="ARBA" id="ARBA00023029"/>
    </source>
</evidence>
<dbReference type="PROSITE" id="PS52039">
    <property type="entry name" value="TOPO_IA_2"/>
    <property type="match status" value="1"/>
</dbReference>
<comment type="catalytic activity">
    <reaction evidence="1">
        <text>ATP-independent breakage of single-stranded DNA, followed by passage and rejoining.</text>
        <dbReference type="EC" id="5.6.2.1"/>
    </reaction>
</comment>